<dbReference type="Pfam" id="PF02210">
    <property type="entry name" value="Laminin_G_2"/>
    <property type="match status" value="1"/>
</dbReference>
<dbReference type="PROSITE" id="PS50025">
    <property type="entry name" value="LAM_G_DOMAIN"/>
    <property type="match status" value="1"/>
</dbReference>
<proteinExistence type="predicted"/>
<accession>A0ABV0ZVG3</accession>
<evidence type="ECO:0000256" key="1">
    <source>
        <dbReference type="PROSITE-ProRule" id="PRU00122"/>
    </source>
</evidence>
<reference evidence="3 4" key="1">
    <citation type="submission" date="2021-06" db="EMBL/GenBank/DDBJ databases">
        <authorList>
            <person name="Palmer J.M."/>
        </authorList>
    </citation>
    <scope>NUCLEOTIDE SEQUENCE [LARGE SCALE GENOMIC DNA]</scope>
    <source>
        <strain evidence="3 4">AS_MEX2019</strain>
        <tissue evidence="3">Muscle</tissue>
    </source>
</reference>
<dbReference type="Gene3D" id="2.60.120.200">
    <property type="match status" value="1"/>
</dbReference>
<sequence length="143" mass="16293">MTALLVVQGSLNAMHFNSDTLHLQSYYLAGGRSLSVDRLHLVSLGSLLDDQHWHLAAVEHHSSNLNLTVDKNTKWVAIPPWFTHWDYDQMTVGADQNRSSRNLNRNFHGCLENLVYNGLNLIELAKQKDQRVTVMVNRLPVCM</sequence>
<feature type="domain" description="Laminin G" evidence="2">
    <location>
        <begin position="1"/>
        <end position="142"/>
    </location>
</feature>
<name>A0ABV0ZVG3_9TELE</name>
<gene>
    <name evidence="3" type="ORF">AMECASPLE_006889</name>
</gene>
<evidence type="ECO:0000313" key="3">
    <source>
        <dbReference type="EMBL" id="MEQ2310239.1"/>
    </source>
</evidence>
<dbReference type="InterPro" id="IPR013320">
    <property type="entry name" value="ConA-like_dom_sf"/>
</dbReference>
<protein>
    <recommendedName>
        <fullName evidence="2">Laminin G domain-containing protein</fullName>
    </recommendedName>
</protein>
<dbReference type="Proteomes" id="UP001469553">
    <property type="component" value="Unassembled WGS sequence"/>
</dbReference>
<evidence type="ECO:0000313" key="4">
    <source>
        <dbReference type="Proteomes" id="UP001469553"/>
    </source>
</evidence>
<dbReference type="InterPro" id="IPR001791">
    <property type="entry name" value="Laminin_G"/>
</dbReference>
<dbReference type="SUPFAM" id="SSF49899">
    <property type="entry name" value="Concanavalin A-like lectins/glucanases"/>
    <property type="match status" value="1"/>
</dbReference>
<comment type="caution">
    <text evidence="1">Lacks conserved residue(s) required for the propagation of feature annotation.</text>
</comment>
<organism evidence="3 4">
    <name type="scientific">Ameca splendens</name>
    <dbReference type="NCBI Taxonomy" id="208324"/>
    <lineage>
        <taxon>Eukaryota</taxon>
        <taxon>Metazoa</taxon>
        <taxon>Chordata</taxon>
        <taxon>Craniata</taxon>
        <taxon>Vertebrata</taxon>
        <taxon>Euteleostomi</taxon>
        <taxon>Actinopterygii</taxon>
        <taxon>Neopterygii</taxon>
        <taxon>Teleostei</taxon>
        <taxon>Neoteleostei</taxon>
        <taxon>Acanthomorphata</taxon>
        <taxon>Ovalentaria</taxon>
        <taxon>Atherinomorphae</taxon>
        <taxon>Cyprinodontiformes</taxon>
        <taxon>Goodeidae</taxon>
        <taxon>Ameca</taxon>
    </lineage>
</organism>
<evidence type="ECO:0000259" key="2">
    <source>
        <dbReference type="PROSITE" id="PS50025"/>
    </source>
</evidence>
<dbReference type="EMBL" id="JAHRIP010075576">
    <property type="protein sequence ID" value="MEQ2310239.1"/>
    <property type="molecule type" value="Genomic_DNA"/>
</dbReference>
<keyword evidence="4" id="KW-1185">Reference proteome</keyword>
<comment type="caution">
    <text evidence="3">The sequence shown here is derived from an EMBL/GenBank/DDBJ whole genome shotgun (WGS) entry which is preliminary data.</text>
</comment>